<protein>
    <recommendedName>
        <fullName evidence="2">DUF5745 domain-containing protein</fullName>
    </recommendedName>
</protein>
<reference evidence="3" key="1">
    <citation type="submission" date="2022-08" db="UniProtKB">
        <authorList>
            <consortium name="EnsemblMetazoa"/>
        </authorList>
    </citation>
    <scope>IDENTIFICATION</scope>
    <source>
        <strain evidence="3">05x7-T-G4-1.051#20</strain>
    </source>
</reference>
<evidence type="ECO:0000313" key="4">
    <source>
        <dbReference type="Proteomes" id="UP000005408"/>
    </source>
</evidence>
<feature type="region of interest" description="Disordered" evidence="1">
    <location>
        <begin position="257"/>
        <end position="299"/>
    </location>
</feature>
<dbReference type="KEGG" id="crg:105320198"/>
<dbReference type="OrthoDB" id="545730at2759"/>
<dbReference type="AlphaFoldDB" id="A0A8W8ID69"/>
<keyword evidence="4" id="KW-1185">Reference proteome</keyword>
<feature type="domain" description="DUF5745" evidence="2">
    <location>
        <begin position="75"/>
        <end position="126"/>
    </location>
</feature>
<dbReference type="EnsemblMetazoa" id="G13618.3">
    <property type="protein sequence ID" value="G13618.3:cds"/>
    <property type="gene ID" value="G13618"/>
</dbReference>
<dbReference type="GeneID" id="105320198"/>
<dbReference type="InterPro" id="IPR044039">
    <property type="entry name" value="DUF5745"/>
</dbReference>
<evidence type="ECO:0000313" key="3">
    <source>
        <dbReference type="EnsemblMetazoa" id="G13618.3:cds"/>
    </source>
</evidence>
<sequence>MNTDPVLQMATSHAQIESGPVKDLEKEILGLAKRAFRPLKHLQQFESIDDICPAHFFQLFEVVSGETVPGWKETKNRRQEANMCQFLINTLEDDVFGLPLDHITGEAIAEGDPRSLKDLLEIFCEISEEFGRRSPLADISNLRSPEAKNRDLKSAGDITADQGFIPPEIRKLLARINNDAETIAQYSQSCGLLDAFQSSNRIKEIFTQTTPVPMTSAVTSPITWDFILKKRKLQDAEKSKSKPLMSNIQPVTRKVIPKAKTAVPTSKPKGLQKSLGPKKAVKPKPVLGSKLRRNSSSLVTKSCQSPISKKASAIHREDDTVNLLKLLEHTERVVSRRREIAREIKRLQTEENILKTTESILKKELQFLQSKPLIRPSHRLAARN</sequence>
<dbReference type="Pfam" id="PF19016">
    <property type="entry name" value="DUF5745"/>
    <property type="match status" value="1"/>
</dbReference>
<evidence type="ECO:0000256" key="1">
    <source>
        <dbReference type="SAM" id="MobiDB-lite"/>
    </source>
</evidence>
<evidence type="ECO:0000259" key="2">
    <source>
        <dbReference type="Pfam" id="PF19016"/>
    </source>
</evidence>
<accession>A0A8W8ID69</accession>
<organism evidence="3 4">
    <name type="scientific">Magallana gigas</name>
    <name type="common">Pacific oyster</name>
    <name type="synonym">Crassostrea gigas</name>
    <dbReference type="NCBI Taxonomy" id="29159"/>
    <lineage>
        <taxon>Eukaryota</taxon>
        <taxon>Metazoa</taxon>
        <taxon>Spiralia</taxon>
        <taxon>Lophotrochozoa</taxon>
        <taxon>Mollusca</taxon>
        <taxon>Bivalvia</taxon>
        <taxon>Autobranchia</taxon>
        <taxon>Pteriomorphia</taxon>
        <taxon>Ostreida</taxon>
        <taxon>Ostreoidea</taxon>
        <taxon>Ostreidae</taxon>
        <taxon>Magallana</taxon>
    </lineage>
</organism>
<dbReference type="OMA" id="VTSPITW"/>
<proteinExistence type="predicted"/>
<dbReference type="RefSeq" id="XP_011416345.2">
    <property type="nucleotide sequence ID" value="XM_011418043.4"/>
</dbReference>
<dbReference type="Proteomes" id="UP000005408">
    <property type="component" value="Unassembled WGS sequence"/>
</dbReference>
<name>A0A8W8ID69_MAGGI</name>